<keyword evidence="2 7" id="KW-0694">RNA-binding</keyword>
<dbReference type="InterPro" id="IPR020814">
    <property type="entry name" value="Ribosomal_S6_plastid/chlpt"/>
</dbReference>
<proteinExistence type="inferred from homology"/>
<organism evidence="9 11">
    <name type="scientific">Leptospira perolatii</name>
    <dbReference type="NCBI Taxonomy" id="2023191"/>
    <lineage>
        <taxon>Bacteria</taxon>
        <taxon>Pseudomonadati</taxon>
        <taxon>Spirochaetota</taxon>
        <taxon>Spirochaetia</taxon>
        <taxon>Leptospirales</taxon>
        <taxon>Leptospiraceae</taxon>
        <taxon>Leptospira</taxon>
    </lineage>
</organism>
<dbReference type="InterPro" id="IPR014717">
    <property type="entry name" value="Transl_elong_EF1B/ribsomal_bS6"/>
</dbReference>
<dbReference type="EMBL" id="NPDZ01000007">
    <property type="protein sequence ID" value="PJZ72882.1"/>
    <property type="molecule type" value="Genomic_DNA"/>
</dbReference>
<keyword evidence="4 7" id="KW-0687">Ribonucleoprotein</keyword>
<dbReference type="GO" id="GO:0006412">
    <property type="term" value="P:translation"/>
    <property type="evidence" value="ECO:0007669"/>
    <property type="project" value="UniProtKB-UniRule"/>
</dbReference>
<sequence length="91" mass="10604">MRNYEITTITRANAKESAKNEVTDLFNKHSISVTAEEDWGQKKLWHPIHHQDYGVFTHFKVNADPTAIDKVEHEFKLNQNVLRSMIVRLNG</sequence>
<dbReference type="NCBIfam" id="TIGR00166">
    <property type="entry name" value="S6"/>
    <property type="match status" value="1"/>
</dbReference>
<keyword evidence="7" id="KW-0699">rRNA-binding</keyword>
<dbReference type="GO" id="GO:0005840">
    <property type="term" value="C:ribosome"/>
    <property type="evidence" value="ECO:0007669"/>
    <property type="project" value="UniProtKB-KW"/>
</dbReference>
<keyword evidence="3 7" id="KW-0689">Ribosomal protein</keyword>
<dbReference type="CDD" id="cd00473">
    <property type="entry name" value="bS6"/>
    <property type="match status" value="1"/>
</dbReference>
<dbReference type="OrthoDB" id="9812702at2"/>
<evidence type="ECO:0000313" key="10">
    <source>
        <dbReference type="Proteomes" id="UP000231962"/>
    </source>
</evidence>
<reference evidence="10 11" key="1">
    <citation type="submission" date="2017-07" db="EMBL/GenBank/DDBJ databases">
        <title>Leptospira spp. isolated from tropical soils.</title>
        <authorList>
            <person name="Thibeaux R."/>
            <person name="Iraola G."/>
            <person name="Ferres I."/>
            <person name="Bierque E."/>
            <person name="Girault D."/>
            <person name="Soupe-Gilbert M.-E."/>
            <person name="Picardeau M."/>
            <person name="Goarant C."/>
        </authorList>
    </citation>
    <scope>NUCLEOTIDE SEQUENCE [LARGE SCALE GENOMIC DNA]</scope>
    <source>
        <strain evidence="9 11">FH1-B-B1</strain>
        <strain evidence="8 10">FH1-B-C1</strain>
    </source>
</reference>
<comment type="similarity">
    <text evidence="1 7">Belongs to the bacterial ribosomal protein bS6 family.</text>
</comment>
<comment type="function">
    <text evidence="5 7">Binds together with bS18 to 16S ribosomal RNA.</text>
</comment>
<evidence type="ECO:0000313" key="8">
    <source>
        <dbReference type="EMBL" id="PJZ70233.1"/>
    </source>
</evidence>
<accession>A0A2M9ZLC0</accession>
<dbReference type="Pfam" id="PF01250">
    <property type="entry name" value="Ribosomal_S6"/>
    <property type="match status" value="1"/>
</dbReference>
<dbReference type="SUPFAM" id="SSF54995">
    <property type="entry name" value="Ribosomal protein S6"/>
    <property type="match status" value="1"/>
</dbReference>
<dbReference type="GO" id="GO:0003735">
    <property type="term" value="F:structural constituent of ribosome"/>
    <property type="evidence" value="ECO:0007669"/>
    <property type="project" value="InterPro"/>
</dbReference>
<evidence type="ECO:0000256" key="5">
    <source>
        <dbReference type="ARBA" id="ARBA00035104"/>
    </source>
</evidence>
<name>A0A2M9ZLC0_9LEPT</name>
<evidence type="ECO:0000256" key="2">
    <source>
        <dbReference type="ARBA" id="ARBA00022884"/>
    </source>
</evidence>
<evidence type="ECO:0000256" key="1">
    <source>
        <dbReference type="ARBA" id="ARBA00009512"/>
    </source>
</evidence>
<dbReference type="GO" id="GO:0019843">
    <property type="term" value="F:rRNA binding"/>
    <property type="evidence" value="ECO:0007669"/>
    <property type="project" value="UniProtKB-UniRule"/>
</dbReference>
<protein>
    <recommendedName>
        <fullName evidence="6 7">Small ribosomal subunit protein bS6</fullName>
    </recommendedName>
</protein>
<dbReference type="GO" id="GO:1990904">
    <property type="term" value="C:ribonucleoprotein complex"/>
    <property type="evidence" value="ECO:0007669"/>
    <property type="project" value="UniProtKB-KW"/>
</dbReference>
<evidence type="ECO:0000256" key="7">
    <source>
        <dbReference type="HAMAP-Rule" id="MF_00360"/>
    </source>
</evidence>
<dbReference type="EMBL" id="NPDY01000004">
    <property type="protein sequence ID" value="PJZ70233.1"/>
    <property type="molecule type" value="Genomic_DNA"/>
</dbReference>
<dbReference type="Proteomes" id="UP000231990">
    <property type="component" value="Unassembled WGS sequence"/>
</dbReference>
<gene>
    <name evidence="7" type="primary">rpsF</name>
    <name evidence="8" type="ORF">CH360_06410</name>
    <name evidence="9" type="ORF">CH373_12560</name>
</gene>
<dbReference type="Gene3D" id="3.30.70.60">
    <property type="match status" value="1"/>
</dbReference>
<dbReference type="RefSeq" id="WP_100713195.1">
    <property type="nucleotide sequence ID" value="NZ_NPDY01000004.1"/>
</dbReference>
<keyword evidence="10" id="KW-1185">Reference proteome</keyword>
<evidence type="ECO:0000256" key="3">
    <source>
        <dbReference type="ARBA" id="ARBA00022980"/>
    </source>
</evidence>
<evidence type="ECO:0000256" key="6">
    <source>
        <dbReference type="ARBA" id="ARBA00035294"/>
    </source>
</evidence>
<dbReference type="InterPro" id="IPR035980">
    <property type="entry name" value="Ribosomal_bS6_sf"/>
</dbReference>
<evidence type="ECO:0000313" key="9">
    <source>
        <dbReference type="EMBL" id="PJZ72882.1"/>
    </source>
</evidence>
<evidence type="ECO:0000313" key="11">
    <source>
        <dbReference type="Proteomes" id="UP000231990"/>
    </source>
</evidence>
<dbReference type="InterPro" id="IPR000529">
    <property type="entry name" value="Ribosomal_bS6"/>
</dbReference>
<dbReference type="Proteomes" id="UP000231962">
    <property type="component" value="Unassembled WGS sequence"/>
</dbReference>
<comment type="caution">
    <text evidence="9">The sequence shown here is derived from an EMBL/GenBank/DDBJ whole genome shotgun (WGS) entry which is preliminary data.</text>
</comment>
<dbReference type="HAMAP" id="MF_00360">
    <property type="entry name" value="Ribosomal_bS6"/>
    <property type="match status" value="1"/>
</dbReference>
<evidence type="ECO:0000256" key="4">
    <source>
        <dbReference type="ARBA" id="ARBA00023274"/>
    </source>
</evidence>
<dbReference type="AlphaFoldDB" id="A0A2M9ZLC0"/>